<proteinExistence type="inferred from homology"/>
<keyword evidence="3" id="KW-0813">Transport</keyword>
<keyword evidence="7" id="KW-1185">Reference proteome</keyword>
<dbReference type="eggNOG" id="COG4166">
    <property type="taxonomic scope" value="Bacteria"/>
</dbReference>
<reference evidence="6 7" key="1">
    <citation type="submission" date="2006-06" db="EMBL/GenBank/DDBJ databases">
        <title>Complete sequence of Rubrobacter xylanophilus DSM 9941.</title>
        <authorList>
            <consortium name="US DOE Joint Genome Institute"/>
            <person name="Copeland A."/>
            <person name="Lucas S."/>
            <person name="Lapidus A."/>
            <person name="Barry K."/>
            <person name="Detter J.C."/>
            <person name="Glavina del Rio T."/>
            <person name="Hammon N."/>
            <person name="Israni S."/>
            <person name="Dalin E."/>
            <person name="Tice H."/>
            <person name="Pitluck S."/>
            <person name="Munk A.C."/>
            <person name="Brettin T."/>
            <person name="Bruce D."/>
            <person name="Han C."/>
            <person name="Tapia R."/>
            <person name="Gilna P."/>
            <person name="Schmutz J."/>
            <person name="Larimer F."/>
            <person name="Land M."/>
            <person name="Hauser L."/>
            <person name="Kyrpides N."/>
            <person name="Lykidis A."/>
            <person name="da Costa M.S."/>
            <person name="Rainey F.A."/>
            <person name="Empadinhas N."/>
            <person name="Jolivet E."/>
            <person name="Battista J.R."/>
            <person name="Richardson P."/>
        </authorList>
    </citation>
    <scope>NUCLEOTIDE SEQUENCE [LARGE SCALE GENOMIC DNA]</scope>
    <source>
        <strain evidence="7">DSM 9941 / NBRC 16129 / PRD-1</strain>
    </source>
</reference>
<dbReference type="PROSITE" id="PS51318">
    <property type="entry name" value="TAT"/>
    <property type="match status" value="1"/>
</dbReference>
<dbReference type="Gene3D" id="3.40.190.10">
    <property type="entry name" value="Periplasmic binding protein-like II"/>
    <property type="match status" value="1"/>
</dbReference>
<dbReference type="InterPro" id="IPR039424">
    <property type="entry name" value="SBP_5"/>
</dbReference>
<dbReference type="PANTHER" id="PTHR30290:SF10">
    <property type="entry name" value="PERIPLASMIC OLIGOPEPTIDE-BINDING PROTEIN-RELATED"/>
    <property type="match status" value="1"/>
</dbReference>
<dbReference type="GO" id="GO:0030288">
    <property type="term" value="C:outer membrane-bounded periplasmic space"/>
    <property type="evidence" value="ECO:0007669"/>
    <property type="project" value="UniProtKB-ARBA"/>
</dbReference>
<dbReference type="AlphaFoldDB" id="Q1AXP5"/>
<dbReference type="STRING" id="266117.Rxyl_0866"/>
<dbReference type="SUPFAM" id="SSF53850">
    <property type="entry name" value="Periplasmic binding protein-like II"/>
    <property type="match status" value="1"/>
</dbReference>
<dbReference type="PROSITE" id="PS01040">
    <property type="entry name" value="SBP_BACTERIAL_5"/>
    <property type="match status" value="1"/>
</dbReference>
<comment type="similarity">
    <text evidence="2">Belongs to the bacterial solute-binding protein 5 family.</text>
</comment>
<evidence type="ECO:0000256" key="2">
    <source>
        <dbReference type="ARBA" id="ARBA00005695"/>
    </source>
</evidence>
<accession>Q1AXP5</accession>
<dbReference type="InterPro" id="IPR000914">
    <property type="entry name" value="SBP_5_dom"/>
</dbReference>
<keyword evidence="4" id="KW-0732">Signal</keyword>
<evidence type="ECO:0000256" key="4">
    <source>
        <dbReference type="ARBA" id="ARBA00022729"/>
    </source>
</evidence>
<evidence type="ECO:0000256" key="3">
    <source>
        <dbReference type="ARBA" id="ARBA00022448"/>
    </source>
</evidence>
<evidence type="ECO:0000259" key="5">
    <source>
        <dbReference type="Pfam" id="PF00496"/>
    </source>
</evidence>
<dbReference type="GO" id="GO:1904680">
    <property type="term" value="F:peptide transmembrane transporter activity"/>
    <property type="evidence" value="ECO:0007669"/>
    <property type="project" value="TreeGrafter"/>
</dbReference>
<evidence type="ECO:0000256" key="1">
    <source>
        <dbReference type="ARBA" id="ARBA00004193"/>
    </source>
</evidence>
<dbReference type="InterPro" id="IPR006311">
    <property type="entry name" value="TAT_signal"/>
</dbReference>
<dbReference type="KEGG" id="rxy:Rxyl_0866"/>
<comment type="subcellular location">
    <subcellularLocation>
        <location evidence="1">Cell membrane</location>
        <topology evidence="1">Lipid-anchor</topology>
    </subcellularLocation>
</comment>
<dbReference type="FunFam" id="3.90.76.10:FF:000001">
    <property type="entry name" value="Oligopeptide ABC transporter substrate-binding protein"/>
    <property type="match status" value="1"/>
</dbReference>
<dbReference type="Gene3D" id="3.10.105.10">
    <property type="entry name" value="Dipeptide-binding Protein, Domain 3"/>
    <property type="match status" value="1"/>
</dbReference>
<dbReference type="GO" id="GO:0015833">
    <property type="term" value="P:peptide transport"/>
    <property type="evidence" value="ECO:0007669"/>
    <property type="project" value="TreeGrafter"/>
</dbReference>
<dbReference type="GO" id="GO:0043190">
    <property type="term" value="C:ATP-binding cassette (ABC) transporter complex"/>
    <property type="evidence" value="ECO:0007669"/>
    <property type="project" value="InterPro"/>
</dbReference>
<dbReference type="CDD" id="cd08504">
    <property type="entry name" value="PBP2_OppA"/>
    <property type="match status" value="1"/>
</dbReference>
<dbReference type="Gene3D" id="3.90.76.10">
    <property type="entry name" value="Dipeptide-binding Protein, Domain 1"/>
    <property type="match status" value="1"/>
</dbReference>
<dbReference type="OrthoDB" id="9046151at2"/>
<dbReference type="EMBL" id="CP000386">
    <property type="protein sequence ID" value="ABG03833.1"/>
    <property type="molecule type" value="Genomic_DNA"/>
</dbReference>
<dbReference type="RefSeq" id="WP_011563851.1">
    <property type="nucleotide sequence ID" value="NC_008148.1"/>
</dbReference>
<dbReference type="Pfam" id="PF00496">
    <property type="entry name" value="SBP_bac_5"/>
    <property type="match status" value="1"/>
</dbReference>
<dbReference type="HOGENOM" id="CLU_017028_0_4_11"/>
<evidence type="ECO:0000313" key="6">
    <source>
        <dbReference type="EMBL" id="ABG03833.1"/>
    </source>
</evidence>
<sequence>MARLAMSGGGRRPAGAFDLTRRDFLKLGGGGLVGAALLSASGCNIFGGGQQGGSGGGGNGVIVNLGDTIRDLDSTTTTDSVSTDILLNVMSGLYRLDPDQQPVPDMAESHEVSEDKLTYTFRLREGIKWSNGEPVTSQDFKYAWLRAMDPDTAGQYAYILTTFIKGGPEFNGGPTSEEDKEEHDRLRDNVAIETPDDRTLRVTLQSPSPFWLGLTSFFTYLPQKQSFVEEQGEQYAQNADALLYNGPYILTEFNPTEGVTMVKRDDYWDAGSVDIRRVEGKIVKEEDTAVNLYESGGLDVTEITGQYVQEYKGTPDFYSQTFFATFYMVPNVNRVRIFRNLNVRKAIQMGFDRRALVDQILRNGSEPATGLVPAGIDGPGDQTFRQAQGNVMPDFDPERARRLFQQGIEEVGENPTVELLAYDDSTARDIATFLQNQFQENLGMKTRVKVQPFDRKLELEANGEFELSWQGWIADYNDPMTFLDLFLSDSSFNTGGYSNPRYDRLINQAKEETDFARRMQQMLEAERILVAEDAGTAPMYFDGEASLIRPTIKNYVEHKYGAGIDVKWWRLEE</sequence>
<gene>
    <name evidence="6" type="ordered locus">Rxyl_0866</name>
</gene>
<dbReference type="InterPro" id="IPR030678">
    <property type="entry name" value="Peptide/Ni-bd"/>
</dbReference>
<feature type="domain" description="Solute-binding protein family 5" evidence="5">
    <location>
        <begin position="101"/>
        <end position="492"/>
    </location>
</feature>
<dbReference type="PANTHER" id="PTHR30290">
    <property type="entry name" value="PERIPLASMIC BINDING COMPONENT OF ABC TRANSPORTER"/>
    <property type="match status" value="1"/>
</dbReference>
<dbReference type="PhylomeDB" id="Q1AXP5"/>
<name>Q1AXP5_RUBXD</name>
<dbReference type="PIRSF" id="PIRSF002741">
    <property type="entry name" value="MppA"/>
    <property type="match status" value="1"/>
</dbReference>
<protein>
    <submittedName>
        <fullName evidence="6">Twin-arginine translocation pathway signal</fullName>
    </submittedName>
</protein>
<dbReference type="FunFam" id="3.10.105.10:FF:000001">
    <property type="entry name" value="Oligopeptide ABC transporter, oligopeptide-binding protein"/>
    <property type="match status" value="1"/>
</dbReference>
<evidence type="ECO:0000313" key="7">
    <source>
        <dbReference type="Proteomes" id="UP000006637"/>
    </source>
</evidence>
<dbReference type="Proteomes" id="UP000006637">
    <property type="component" value="Chromosome"/>
</dbReference>
<organism evidence="6 7">
    <name type="scientific">Rubrobacter xylanophilus (strain DSM 9941 / JCM 11954 / NBRC 16129 / PRD-1)</name>
    <dbReference type="NCBI Taxonomy" id="266117"/>
    <lineage>
        <taxon>Bacteria</taxon>
        <taxon>Bacillati</taxon>
        <taxon>Actinomycetota</taxon>
        <taxon>Rubrobacteria</taxon>
        <taxon>Rubrobacterales</taxon>
        <taxon>Rubrobacteraceae</taxon>
        <taxon>Rubrobacter</taxon>
    </lineage>
</organism>
<dbReference type="InterPro" id="IPR023765">
    <property type="entry name" value="SBP_5_CS"/>
</dbReference>